<evidence type="ECO:0000313" key="7">
    <source>
        <dbReference type="Proteomes" id="UP000692954"/>
    </source>
</evidence>
<evidence type="ECO:0000256" key="1">
    <source>
        <dbReference type="ARBA" id="ARBA00004245"/>
    </source>
</evidence>
<protein>
    <recommendedName>
        <fullName evidence="2">Actin, cytoplasmic</fullName>
    </recommendedName>
</protein>
<name>A0A8S1LI86_9CILI</name>
<comment type="caution">
    <text evidence="6">The sequence shown here is derived from an EMBL/GenBank/DDBJ whole genome shotgun (WGS) entry which is preliminary data.</text>
</comment>
<dbReference type="PANTHER" id="PTHR11937">
    <property type="entry name" value="ACTIN"/>
    <property type="match status" value="1"/>
</dbReference>
<dbReference type="EMBL" id="CAJJDN010000021">
    <property type="protein sequence ID" value="CAD8065985.1"/>
    <property type="molecule type" value="Genomic_DNA"/>
</dbReference>
<proteinExistence type="inferred from homology"/>
<sequence length="391" mass="43977">MSVPLIEDSGTGYLKIGFAGDNFPAHSFPAMVGRPILRADEQLDDIQLKEIMIGDEAQPYRGLLELTHPLEEGVVKNWDDMELIWGYGYKKLGIDPKDQTVLMTEAAGNPKKNREKMAEIKFEKFEFNQLNVGIQALLPLFAEGLRTALLLDAGDGVTHCMPVYDGFCLNQGAQRMNIAGRHVTDQLVKLLFQRGYAFNSSADFELVREIKEALCFVSSDIRMDNKLAQETTCHESLFRLPDGGKIKIGQERYMAPEILFSPWLLGKDAPGCADIVFNAIQKSPIDARKTFYENILISGGTTMFPGFPTRLQNQLKSIFEETVLKGNTAFAATSKIKIKVLDPARRKYNVFIGASFLSNVMKDRANFWISRKEWNELGPERAMMKVMESLL</sequence>
<comment type="similarity">
    <text evidence="5">Belongs to the actin family.</text>
</comment>
<dbReference type="Pfam" id="PF00022">
    <property type="entry name" value="Actin"/>
    <property type="match status" value="1"/>
</dbReference>
<dbReference type="FunFam" id="3.30.420.40:FF:000050">
    <property type="entry name" value="Actin, alpha skeletal muscle"/>
    <property type="match status" value="1"/>
</dbReference>
<reference evidence="6" key="1">
    <citation type="submission" date="2021-01" db="EMBL/GenBank/DDBJ databases">
        <authorList>
            <consortium name="Genoscope - CEA"/>
            <person name="William W."/>
        </authorList>
    </citation>
    <scope>NUCLEOTIDE SEQUENCE</scope>
</reference>
<keyword evidence="3" id="KW-0963">Cytoplasm</keyword>
<dbReference type="FunFam" id="3.90.640.10:FF:000007">
    <property type="entry name" value="Actin like 7B"/>
    <property type="match status" value="1"/>
</dbReference>
<dbReference type="OrthoDB" id="5132116at2759"/>
<evidence type="ECO:0000313" key="6">
    <source>
        <dbReference type="EMBL" id="CAD8065985.1"/>
    </source>
</evidence>
<dbReference type="SMART" id="SM00268">
    <property type="entry name" value="ACTIN"/>
    <property type="match status" value="1"/>
</dbReference>
<accession>A0A8S1LI86</accession>
<evidence type="ECO:0000256" key="4">
    <source>
        <dbReference type="ARBA" id="ARBA00023212"/>
    </source>
</evidence>
<comment type="subcellular location">
    <subcellularLocation>
        <location evidence="1">Cytoplasm</location>
        <location evidence="1">Cytoskeleton</location>
    </subcellularLocation>
</comment>
<keyword evidence="4" id="KW-0206">Cytoskeleton</keyword>
<evidence type="ECO:0000256" key="2">
    <source>
        <dbReference type="ARBA" id="ARBA00020098"/>
    </source>
</evidence>
<evidence type="ECO:0000256" key="3">
    <source>
        <dbReference type="ARBA" id="ARBA00022490"/>
    </source>
</evidence>
<dbReference type="CDD" id="cd10220">
    <property type="entry name" value="ASKHA_NBD_Arp2"/>
    <property type="match status" value="1"/>
</dbReference>
<dbReference type="AlphaFoldDB" id="A0A8S1LI86"/>
<keyword evidence="7" id="KW-1185">Reference proteome</keyword>
<organism evidence="6 7">
    <name type="scientific">Paramecium sonneborni</name>
    <dbReference type="NCBI Taxonomy" id="65129"/>
    <lineage>
        <taxon>Eukaryota</taxon>
        <taxon>Sar</taxon>
        <taxon>Alveolata</taxon>
        <taxon>Ciliophora</taxon>
        <taxon>Intramacronucleata</taxon>
        <taxon>Oligohymenophorea</taxon>
        <taxon>Peniculida</taxon>
        <taxon>Parameciidae</taxon>
        <taxon>Paramecium</taxon>
    </lineage>
</organism>
<dbReference type="InterPro" id="IPR004000">
    <property type="entry name" value="Actin"/>
</dbReference>
<dbReference type="GO" id="GO:0005856">
    <property type="term" value="C:cytoskeleton"/>
    <property type="evidence" value="ECO:0007669"/>
    <property type="project" value="UniProtKB-SubCell"/>
</dbReference>
<gene>
    <name evidence="6" type="ORF">PSON_ATCC_30995.1.T0210070</name>
</gene>
<evidence type="ECO:0000256" key="5">
    <source>
        <dbReference type="RuleBase" id="RU000487"/>
    </source>
</evidence>
<dbReference type="Proteomes" id="UP000692954">
    <property type="component" value="Unassembled WGS sequence"/>
</dbReference>